<dbReference type="EMBL" id="ML119680">
    <property type="protein sequence ID" value="RPA81328.1"/>
    <property type="molecule type" value="Genomic_DNA"/>
</dbReference>
<keyword evidence="2" id="KW-1185">Reference proteome</keyword>
<organism evidence="1 2">
    <name type="scientific">Ascobolus immersus RN42</name>
    <dbReference type="NCBI Taxonomy" id="1160509"/>
    <lineage>
        <taxon>Eukaryota</taxon>
        <taxon>Fungi</taxon>
        <taxon>Dikarya</taxon>
        <taxon>Ascomycota</taxon>
        <taxon>Pezizomycotina</taxon>
        <taxon>Pezizomycetes</taxon>
        <taxon>Pezizales</taxon>
        <taxon>Ascobolaceae</taxon>
        <taxon>Ascobolus</taxon>
    </lineage>
</organism>
<evidence type="ECO:0000313" key="1">
    <source>
        <dbReference type="EMBL" id="RPA81328.1"/>
    </source>
</evidence>
<reference evidence="1 2" key="1">
    <citation type="journal article" date="2018" name="Nat. Ecol. Evol.">
        <title>Pezizomycetes genomes reveal the molecular basis of ectomycorrhizal truffle lifestyle.</title>
        <authorList>
            <person name="Murat C."/>
            <person name="Payen T."/>
            <person name="Noel B."/>
            <person name="Kuo A."/>
            <person name="Morin E."/>
            <person name="Chen J."/>
            <person name="Kohler A."/>
            <person name="Krizsan K."/>
            <person name="Balestrini R."/>
            <person name="Da Silva C."/>
            <person name="Montanini B."/>
            <person name="Hainaut M."/>
            <person name="Levati E."/>
            <person name="Barry K.W."/>
            <person name="Belfiori B."/>
            <person name="Cichocki N."/>
            <person name="Clum A."/>
            <person name="Dockter R.B."/>
            <person name="Fauchery L."/>
            <person name="Guy J."/>
            <person name="Iotti M."/>
            <person name="Le Tacon F."/>
            <person name="Lindquist E.A."/>
            <person name="Lipzen A."/>
            <person name="Malagnac F."/>
            <person name="Mello A."/>
            <person name="Molinier V."/>
            <person name="Miyauchi S."/>
            <person name="Poulain J."/>
            <person name="Riccioni C."/>
            <person name="Rubini A."/>
            <person name="Sitrit Y."/>
            <person name="Splivallo R."/>
            <person name="Traeger S."/>
            <person name="Wang M."/>
            <person name="Zifcakova L."/>
            <person name="Wipf D."/>
            <person name="Zambonelli A."/>
            <person name="Paolocci F."/>
            <person name="Nowrousian M."/>
            <person name="Ottonello S."/>
            <person name="Baldrian P."/>
            <person name="Spatafora J.W."/>
            <person name="Henrissat B."/>
            <person name="Nagy L.G."/>
            <person name="Aury J.M."/>
            <person name="Wincker P."/>
            <person name="Grigoriev I.V."/>
            <person name="Bonfante P."/>
            <person name="Martin F.M."/>
        </authorList>
    </citation>
    <scope>NUCLEOTIDE SEQUENCE [LARGE SCALE GENOMIC DNA]</scope>
    <source>
        <strain evidence="1 2">RN42</strain>
    </source>
</reference>
<dbReference type="AlphaFoldDB" id="A0A3N4I9I2"/>
<dbReference type="Proteomes" id="UP000275078">
    <property type="component" value="Unassembled WGS sequence"/>
</dbReference>
<gene>
    <name evidence="1" type="ORF">BJ508DRAFT_113457</name>
</gene>
<sequence>MPSQSLGPVPECFRKRVTSIVVLISTTAFMFSCLRRAIERGDYDGFTFGDYWHSYAIGVYRACLNERQSFVTEVTNTAFLSPPWKMFENRREAGLVRQVQIDLINLALSAYAGNFIGSVLKDLVIFEKDPSCYVKVDSFYGYSYEAEDRRVYEKLHADLRILISIFRGLLDLRSESIEARIWRYLQE</sequence>
<protein>
    <submittedName>
        <fullName evidence="1">Uncharacterized protein</fullName>
    </submittedName>
</protein>
<evidence type="ECO:0000313" key="2">
    <source>
        <dbReference type="Proteomes" id="UP000275078"/>
    </source>
</evidence>
<name>A0A3N4I9I2_ASCIM</name>
<proteinExistence type="predicted"/>
<accession>A0A3N4I9I2</accession>